<dbReference type="Pfam" id="PF01008">
    <property type="entry name" value="IF-2B"/>
    <property type="match status" value="1"/>
</dbReference>
<dbReference type="EC" id="5.3.1.23" evidence="3"/>
<organism evidence="4 5">
    <name type="scientific">Baekduia soli</name>
    <dbReference type="NCBI Taxonomy" id="496014"/>
    <lineage>
        <taxon>Bacteria</taxon>
        <taxon>Bacillati</taxon>
        <taxon>Actinomycetota</taxon>
        <taxon>Thermoleophilia</taxon>
        <taxon>Solirubrobacterales</taxon>
        <taxon>Baekduiaceae</taxon>
        <taxon>Baekduia</taxon>
    </lineage>
</organism>
<dbReference type="NCBIfam" id="NF004326">
    <property type="entry name" value="PRK05720.1"/>
    <property type="match status" value="1"/>
</dbReference>
<feature type="binding site" evidence="3">
    <location>
        <position position="88"/>
    </location>
    <ligand>
        <name>substrate</name>
    </ligand>
</feature>
<dbReference type="InterPro" id="IPR000649">
    <property type="entry name" value="IF-2B-related"/>
</dbReference>
<keyword evidence="5" id="KW-1185">Reference proteome</keyword>
<accession>A0A5B8UC32</accession>
<dbReference type="InterPro" id="IPR042529">
    <property type="entry name" value="IF_2B-like_C"/>
</dbReference>
<dbReference type="FunFam" id="3.40.50.10470:FF:000006">
    <property type="entry name" value="Methylthioribose-1-phosphate isomerase"/>
    <property type="match status" value="1"/>
</dbReference>
<dbReference type="InterPro" id="IPR011559">
    <property type="entry name" value="Initiation_fac_2B_a/b/d"/>
</dbReference>
<evidence type="ECO:0000256" key="3">
    <source>
        <dbReference type="HAMAP-Rule" id="MF_01678"/>
    </source>
</evidence>
<sequence length="343" mass="34539">MAVDAAPIQAVRWDGRRLAVLDQTRLPHEEVWLSLTGAQDTAQAIRRLAVRGAPNIGIAAAYGLAMELSARPSLGALEAASELLSGARPTAVNLAAAVARVRTAALGAGPSTLASAARAEAQRLHADEDAASAALAAHGADVLASARTILTHCNTGALATGGRGSGLAVILELAARHEGVRVLACETRPLLQGARLTAWELTRLGIPFALIVDGAAAGLLRRGEADAVVVGCDRVAANGDVANKVGTYAHALAARAAGLPFVVAGPTSTIDLATPDGDAIEIEERDGAEVSELGGVAIAPAGTPVRNPAFDVTPAGLVTALVTERGVARDPDTASVAALAARP</sequence>
<comment type="function">
    <text evidence="3">Catalyzes the interconversion of methylthioribose-1-phosphate (MTR-1-P) into methylthioribulose-1-phosphate (MTRu-1-P).</text>
</comment>
<feature type="binding site" evidence="3">
    <location>
        <position position="192"/>
    </location>
    <ligand>
        <name>substrate</name>
    </ligand>
</feature>
<feature type="site" description="Transition state stabilizer" evidence="3">
    <location>
        <position position="153"/>
    </location>
</feature>
<dbReference type="PANTHER" id="PTHR43475:SF1">
    <property type="entry name" value="METHYLTHIORIBOSE-1-PHOSPHATE ISOMERASE"/>
    <property type="match status" value="1"/>
</dbReference>
<dbReference type="EMBL" id="CP042430">
    <property type="protein sequence ID" value="QEC50202.1"/>
    <property type="molecule type" value="Genomic_DNA"/>
</dbReference>
<dbReference type="Proteomes" id="UP000321805">
    <property type="component" value="Chromosome"/>
</dbReference>
<evidence type="ECO:0000313" key="5">
    <source>
        <dbReference type="Proteomes" id="UP000321805"/>
    </source>
</evidence>
<dbReference type="GO" id="GO:0019509">
    <property type="term" value="P:L-methionine salvage from methylthioadenosine"/>
    <property type="evidence" value="ECO:0007669"/>
    <property type="project" value="UniProtKB-UniRule"/>
</dbReference>
<evidence type="ECO:0000256" key="1">
    <source>
        <dbReference type="ARBA" id="ARBA00023235"/>
    </source>
</evidence>
<dbReference type="InterPro" id="IPR005251">
    <property type="entry name" value="IF-M1Pi"/>
</dbReference>
<keyword evidence="3" id="KW-0486">Methionine biosynthesis</keyword>
<dbReference type="OrthoDB" id="9803436at2"/>
<evidence type="ECO:0000256" key="2">
    <source>
        <dbReference type="ARBA" id="ARBA00052401"/>
    </source>
</evidence>
<dbReference type="RefSeq" id="WP_146922583.1">
    <property type="nucleotide sequence ID" value="NZ_CP042430.1"/>
</dbReference>
<keyword evidence="3" id="KW-0028">Amino-acid biosynthesis</keyword>
<dbReference type="KEGG" id="bsol:FSW04_23215"/>
<protein>
    <recommendedName>
        <fullName evidence="3">Methylthioribose-1-phosphate isomerase</fullName>
        <shortName evidence="3">M1Pi</shortName>
        <shortName evidence="3">MTR-1-P isomerase</shortName>
        <ecNumber evidence="3">5.3.1.23</ecNumber>
    </recommendedName>
    <alternativeName>
        <fullName evidence="3">S-methyl-5-thioribose-1-phosphate isomerase</fullName>
    </alternativeName>
</protein>
<dbReference type="UniPathway" id="UPA00904">
    <property type="reaction ID" value="UER00874"/>
</dbReference>
<reference evidence="4 5" key="1">
    <citation type="journal article" date="2018" name="J. Microbiol.">
        <title>Baekduia soli gen. nov., sp. nov., a novel bacterium isolated from the soil of Baekdu Mountain and proposal of a novel family name, Baekduiaceae fam. nov.</title>
        <authorList>
            <person name="An D.S."/>
            <person name="Siddiqi M.Z."/>
            <person name="Kim K.H."/>
            <person name="Yu H.S."/>
            <person name="Im W.T."/>
        </authorList>
    </citation>
    <scope>NUCLEOTIDE SEQUENCE [LARGE SCALE GENOMIC DNA]</scope>
    <source>
        <strain evidence="4 5">BR7-21</strain>
    </source>
</reference>
<gene>
    <name evidence="3 4" type="primary">mtnA</name>
    <name evidence="4" type="ORF">FSW04_23215</name>
</gene>
<evidence type="ECO:0000313" key="4">
    <source>
        <dbReference type="EMBL" id="QEC50202.1"/>
    </source>
</evidence>
<feature type="binding site" evidence="3">
    <location>
        <begin position="243"/>
        <end position="244"/>
    </location>
    <ligand>
        <name>substrate</name>
    </ligand>
</feature>
<comment type="similarity">
    <text evidence="3">Belongs to the EIF-2B alpha/beta/delta subunits family. MtnA subfamily.</text>
</comment>
<dbReference type="AlphaFoldDB" id="A0A5B8UC32"/>
<comment type="pathway">
    <text evidence="3">Amino-acid biosynthesis; L-methionine biosynthesis via salvage pathway; L-methionine from S-methyl-5-thio-alpha-D-ribose 1-phosphate: step 1/6.</text>
</comment>
<dbReference type="Gene3D" id="1.20.120.420">
    <property type="entry name" value="translation initiation factor eif-2b, domain 1"/>
    <property type="match status" value="1"/>
</dbReference>
<dbReference type="PANTHER" id="PTHR43475">
    <property type="entry name" value="METHYLTHIORIBOSE-1-PHOSPHATE ISOMERASE"/>
    <property type="match status" value="1"/>
</dbReference>
<name>A0A5B8UC32_9ACTN</name>
<proteinExistence type="inferred from homology"/>
<dbReference type="InterPro" id="IPR037171">
    <property type="entry name" value="NagB/RpiA_transferase-like"/>
</dbReference>
<dbReference type="HAMAP" id="MF_01678">
    <property type="entry name" value="Salvage_MtnA"/>
    <property type="match status" value="1"/>
</dbReference>
<dbReference type="NCBIfam" id="TIGR00524">
    <property type="entry name" value="eIF-2B_rel"/>
    <property type="match status" value="1"/>
</dbReference>
<keyword evidence="1 3" id="KW-0413">Isomerase</keyword>
<feature type="active site" description="Proton donor" evidence="3">
    <location>
        <position position="233"/>
    </location>
</feature>
<feature type="binding site" evidence="3">
    <location>
        <begin position="51"/>
        <end position="53"/>
    </location>
    <ligand>
        <name>substrate</name>
    </ligand>
</feature>
<dbReference type="SUPFAM" id="SSF100950">
    <property type="entry name" value="NagB/RpiA/CoA transferase-like"/>
    <property type="match status" value="1"/>
</dbReference>
<comment type="catalytic activity">
    <reaction evidence="2 3">
        <text>5-(methylsulfanyl)-alpha-D-ribose 1-phosphate = 5-(methylsulfanyl)-D-ribulose 1-phosphate</text>
        <dbReference type="Rhea" id="RHEA:19989"/>
        <dbReference type="ChEBI" id="CHEBI:58533"/>
        <dbReference type="ChEBI" id="CHEBI:58548"/>
        <dbReference type="EC" id="5.3.1.23"/>
    </reaction>
</comment>
<dbReference type="Gene3D" id="3.40.50.10470">
    <property type="entry name" value="Translation initiation factor eif-2b, domain 2"/>
    <property type="match status" value="1"/>
</dbReference>
<dbReference type="GO" id="GO:0046523">
    <property type="term" value="F:S-methyl-5-thioribose-1-phosphate isomerase activity"/>
    <property type="evidence" value="ECO:0007669"/>
    <property type="project" value="UniProtKB-UniRule"/>
</dbReference>
<dbReference type="InterPro" id="IPR027363">
    <property type="entry name" value="M1Pi_N"/>
</dbReference>
<dbReference type="NCBIfam" id="TIGR00512">
    <property type="entry name" value="salvage_mtnA"/>
    <property type="match status" value="1"/>
</dbReference>